<proteinExistence type="predicted"/>
<dbReference type="Proteomes" id="UP000245293">
    <property type="component" value="Unassembled WGS sequence"/>
</dbReference>
<dbReference type="Gene3D" id="3.40.50.1820">
    <property type="entry name" value="alpha/beta hydrolase"/>
    <property type="match status" value="1"/>
</dbReference>
<reference evidence="4" key="1">
    <citation type="submission" date="2018-05" db="EMBL/GenBank/DDBJ databases">
        <authorList>
            <person name="Du Z."/>
            <person name="Wang X."/>
        </authorList>
    </citation>
    <scope>NUCLEOTIDE SEQUENCE [LARGE SCALE GENOMIC DNA]</scope>
    <source>
        <strain evidence="4">WDS4C29</strain>
    </source>
</reference>
<dbReference type="Pfam" id="PF20434">
    <property type="entry name" value="BD-FAE"/>
    <property type="match status" value="1"/>
</dbReference>
<comment type="caution">
    <text evidence="3">The sequence shown here is derived from an EMBL/GenBank/DDBJ whole genome shotgun (WGS) entry which is preliminary data.</text>
</comment>
<protein>
    <submittedName>
        <fullName evidence="3">Alpha/beta hydrolase</fullName>
    </submittedName>
</protein>
<dbReference type="InterPro" id="IPR050300">
    <property type="entry name" value="GDXG_lipolytic_enzyme"/>
</dbReference>
<dbReference type="SUPFAM" id="SSF53474">
    <property type="entry name" value="alpha/beta-Hydrolases"/>
    <property type="match status" value="1"/>
</dbReference>
<dbReference type="PANTHER" id="PTHR48081:SF33">
    <property type="entry name" value="KYNURENINE FORMAMIDASE"/>
    <property type="match status" value="1"/>
</dbReference>
<evidence type="ECO:0000259" key="2">
    <source>
        <dbReference type="Pfam" id="PF20434"/>
    </source>
</evidence>
<dbReference type="PANTHER" id="PTHR48081">
    <property type="entry name" value="AB HYDROLASE SUPERFAMILY PROTEIN C4A8.06C"/>
    <property type="match status" value="1"/>
</dbReference>
<keyword evidence="4" id="KW-1185">Reference proteome</keyword>
<keyword evidence="1 3" id="KW-0378">Hydrolase</keyword>
<dbReference type="InterPro" id="IPR029058">
    <property type="entry name" value="AB_hydrolase_fold"/>
</dbReference>
<evidence type="ECO:0000313" key="3">
    <source>
        <dbReference type="EMBL" id="PWG16559.1"/>
    </source>
</evidence>
<evidence type="ECO:0000256" key="1">
    <source>
        <dbReference type="ARBA" id="ARBA00022801"/>
    </source>
</evidence>
<dbReference type="GO" id="GO:0016787">
    <property type="term" value="F:hydrolase activity"/>
    <property type="evidence" value="ECO:0007669"/>
    <property type="project" value="UniProtKB-KW"/>
</dbReference>
<dbReference type="OrthoDB" id="9771666at2"/>
<name>A0A2V1P1Y6_9RHOB</name>
<organism evidence="3 4">
    <name type="scientific">Salibaculum griseiflavum</name>
    <dbReference type="NCBI Taxonomy" id="1914409"/>
    <lineage>
        <taxon>Bacteria</taxon>
        <taxon>Pseudomonadati</taxon>
        <taxon>Pseudomonadota</taxon>
        <taxon>Alphaproteobacteria</taxon>
        <taxon>Rhodobacterales</taxon>
        <taxon>Roseobacteraceae</taxon>
        <taxon>Salibaculum</taxon>
    </lineage>
</organism>
<accession>A0A2V1P1Y6</accession>
<sequence length="279" mass="29946">MTDPAALSGSDLSGIDWEDAFANGVHIPGGDAYPARWKKRAAGFRKNARAQVDLPYGTGRRDILDLFLPDGAPRGLAIFIHGGFWKAFDKSTWSHLAAGPLARGWAVAMPSYTLAPDARISEITAQVGCAIAHAADLTDGPIAVAGHSAGGHLATRMVCEDAPLPDPVADRISSVLSISGVHDLRPLQLHSMNEDLRLDPEEAIAESPALNRARPGLPITAWVGARERPEFLRQSALLAEAWRAPLVVEPERHHFDVIEGLADPDHPMTHALLKEDADS</sequence>
<feature type="domain" description="BD-FAE-like" evidence="2">
    <location>
        <begin position="64"/>
        <end position="158"/>
    </location>
</feature>
<dbReference type="AlphaFoldDB" id="A0A2V1P1Y6"/>
<dbReference type="RefSeq" id="WP_109389156.1">
    <property type="nucleotide sequence ID" value="NZ_QETF01000012.1"/>
</dbReference>
<evidence type="ECO:0000313" key="4">
    <source>
        <dbReference type="Proteomes" id="UP000245293"/>
    </source>
</evidence>
<dbReference type="InterPro" id="IPR049492">
    <property type="entry name" value="BD-FAE-like_dom"/>
</dbReference>
<gene>
    <name evidence="3" type="ORF">DFK10_11375</name>
</gene>
<dbReference type="EMBL" id="QETF01000012">
    <property type="protein sequence ID" value="PWG16559.1"/>
    <property type="molecule type" value="Genomic_DNA"/>
</dbReference>